<feature type="non-terminal residue" evidence="1">
    <location>
        <position position="1"/>
    </location>
</feature>
<accession>A0AAV5VKT2</accession>
<dbReference type="AlphaFoldDB" id="A0AAV5VKT2"/>
<evidence type="ECO:0000313" key="2">
    <source>
        <dbReference type="Proteomes" id="UP001432322"/>
    </source>
</evidence>
<reference evidence="1" key="1">
    <citation type="submission" date="2023-10" db="EMBL/GenBank/DDBJ databases">
        <title>Genome assembly of Pristionchus species.</title>
        <authorList>
            <person name="Yoshida K."/>
            <person name="Sommer R.J."/>
        </authorList>
    </citation>
    <scope>NUCLEOTIDE SEQUENCE</scope>
    <source>
        <strain evidence="1">RS5133</strain>
    </source>
</reference>
<feature type="non-terminal residue" evidence="1">
    <location>
        <position position="74"/>
    </location>
</feature>
<keyword evidence="2" id="KW-1185">Reference proteome</keyword>
<evidence type="ECO:0000313" key="1">
    <source>
        <dbReference type="EMBL" id="GMT18384.1"/>
    </source>
</evidence>
<comment type="caution">
    <text evidence="1">The sequence shown here is derived from an EMBL/GenBank/DDBJ whole genome shotgun (WGS) entry which is preliminary data.</text>
</comment>
<name>A0AAV5VKT2_9BILA</name>
<proteinExistence type="predicted"/>
<dbReference type="Proteomes" id="UP001432322">
    <property type="component" value="Unassembled WGS sequence"/>
</dbReference>
<sequence>IHKIIGYHKESILNLRSTSRILQCRADEYVRIRSELPPIEHINIERVANRLEIFIDICPDQIHFFNFRHLHDRM</sequence>
<protein>
    <submittedName>
        <fullName evidence="1">Uncharacterized protein</fullName>
    </submittedName>
</protein>
<gene>
    <name evidence="1" type="ORF">PFISCL1PPCAC_9681</name>
</gene>
<dbReference type="EMBL" id="BTSY01000003">
    <property type="protein sequence ID" value="GMT18384.1"/>
    <property type="molecule type" value="Genomic_DNA"/>
</dbReference>
<organism evidence="1 2">
    <name type="scientific">Pristionchus fissidentatus</name>
    <dbReference type="NCBI Taxonomy" id="1538716"/>
    <lineage>
        <taxon>Eukaryota</taxon>
        <taxon>Metazoa</taxon>
        <taxon>Ecdysozoa</taxon>
        <taxon>Nematoda</taxon>
        <taxon>Chromadorea</taxon>
        <taxon>Rhabditida</taxon>
        <taxon>Rhabditina</taxon>
        <taxon>Diplogasteromorpha</taxon>
        <taxon>Diplogasteroidea</taxon>
        <taxon>Neodiplogasteridae</taxon>
        <taxon>Pristionchus</taxon>
    </lineage>
</organism>